<dbReference type="InterPro" id="IPR051958">
    <property type="entry name" value="Alba-like_NAB"/>
</dbReference>
<proteinExistence type="inferred from homology"/>
<dbReference type="PANTHER" id="PTHR13516:SF4">
    <property type="entry name" value="FI09323P"/>
    <property type="match status" value="1"/>
</dbReference>
<protein>
    <recommendedName>
        <fullName evidence="5">DNA/RNA-binding protein Alba-like domain-containing protein</fullName>
    </recommendedName>
</protein>
<dbReference type="GO" id="GO:0005634">
    <property type="term" value="C:nucleus"/>
    <property type="evidence" value="ECO:0007669"/>
    <property type="project" value="UniProtKB-SubCell"/>
</dbReference>
<evidence type="ECO:0000256" key="2">
    <source>
        <dbReference type="ARBA" id="ARBA00008018"/>
    </source>
</evidence>
<name>A0A7S4IZZ8_9STRA</name>
<feature type="region of interest" description="Disordered" evidence="4">
    <location>
        <begin position="131"/>
        <end position="174"/>
    </location>
</feature>
<evidence type="ECO:0000313" key="6">
    <source>
        <dbReference type="EMBL" id="CAE2245270.1"/>
    </source>
</evidence>
<dbReference type="PANTHER" id="PTHR13516">
    <property type="entry name" value="RIBONUCLEASE P SUBUNIT P25"/>
    <property type="match status" value="1"/>
</dbReference>
<dbReference type="InterPro" id="IPR036882">
    <property type="entry name" value="Alba-like_dom_sf"/>
</dbReference>
<dbReference type="GO" id="GO:0003723">
    <property type="term" value="F:RNA binding"/>
    <property type="evidence" value="ECO:0007669"/>
    <property type="project" value="TreeGrafter"/>
</dbReference>
<comment type="similarity">
    <text evidence="2">Belongs to the histone-like Alba family.</text>
</comment>
<feature type="domain" description="DNA/RNA-binding protein Alba-like" evidence="5">
    <location>
        <begin position="25"/>
        <end position="86"/>
    </location>
</feature>
<feature type="region of interest" description="Disordered" evidence="4">
    <location>
        <begin position="1"/>
        <end position="23"/>
    </location>
</feature>
<feature type="compositionally biased region" description="Basic and acidic residues" evidence="4">
    <location>
        <begin position="1"/>
        <end position="14"/>
    </location>
</feature>
<evidence type="ECO:0000256" key="4">
    <source>
        <dbReference type="SAM" id="MobiDB-lite"/>
    </source>
</evidence>
<dbReference type="AlphaFoldDB" id="A0A7S4IZZ8"/>
<dbReference type="Gene3D" id="3.30.110.20">
    <property type="entry name" value="Alba-like domain"/>
    <property type="match status" value="1"/>
</dbReference>
<accession>A0A7S4IZZ8</accession>
<sequence>MEKYRLIGERKSEVTEGGDNDSASEVRITQQGKPRNYISYALGLFDQGCTQIELKAMGRAINKAVTIAEILKRKMPLHQITSLSSSEIVDVFEPLEEGLDIVESKRYVSCMVITLSKDGSGMDVNDIGYQPPLPSEEIQPGDLNVARGSQASSGRGGGPPPAAAAAASHSMVSA</sequence>
<gene>
    <name evidence="6" type="ORF">OAUR00152_LOCUS18416</name>
</gene>
<dbReference type="Pfam" id="PF01918">
    <property type="entry name" value="Alba"/>
    <property type="match status" value="1"/>
</dbReference>
<dbReference type="EMBL" id="HBKQ01027196">
    <property type="protein sequence ID" value="CAE2245270.1"/>
    <property type="molecule type" value="Transcribed_RNA"/>
</dbReference>
<dbReference type="SUPFAM" id="SSF82704">
    <property type="entry name" value="AlbA-like"/>
    <property type="match status" value="1"/>
</dbReference>
<reference evidence="6" key="1">
    <citation type="submission" date="2021-01" db="EMBL/GenBank/DDBJ databases">
        <authorList>
            <person name="Corre E."/>
            <person name="Pelletier E."/>
            <person name="Niang G."/>
            <person name="Scheremetjew M."/>
            <person name="Finn R."/>
            <person name="Kale V."/>
            <person name="Holt S."/>
            <person name="Cochrane G."/>
            <person name="Meng A."/>
            <person name="Brown T."/>
            <person name="Cohen L."/>
        </authorList>
    </citation>
    <scope>NUCLEOTIDE SEQUENCE</scope>
    <source>
        <strain evidence="6">Isolate 1302-5</strain>
    </source>
</reference>
<keyword evidence="3" id="KW-0539">Nucleus</keyword>
<dbReference type="InterPro" id="IPR002775">
    <property type="entry name" value="DNA/RNA-bd_Alba-like"/>
</dbReference>
<comment type="subcellular location">
    <subcellularLocation>
        <location evidence="1">Nucleus</location>
    </subcellularLocation>
</comment>
<evidence type="ECO:0000256" key="1">
    <source>
        <dbReference type="ARBA" id="ARBA00004123"/>
    </source>
</evidence>
<evidence type="ECO:0000256" key="3">
    <source>
        <dbReference type="ARBA" id="ARBA00023242"/>
    </source>
</evidence>
<organism evidence="6">
    <name type="scientific">Odontella aurita</name>
    <dbReference type="NCBI Taxonomy" id="265563"/>
    <lineage>
        <taxon>Eukaryota</taxon>
        <taxon>Sar</taxon>
        <taxon>Stramenopiles</taxon>
        <taxon>Ochrophyta</taxon>
        <taxon>Bacillariophyta</taxon>
        <taxon>Mediophyceae</taxon>
        <taxon>Biddulphiophycidae</taxon>
        <taxon>Eupodiscales</taxon>
        <taxon>Odontellaceae</taxon>
        <taxon>Odontella</taxon>
    </lineage>
</organism>
<evidence type="ECO:0000259" key="5">
    <source>
        <dbReference type="Pfam" id="PF01918"/>
    </source>
</evidence>